<feature type="region of interest" description="Disordered" evidence="1">
    <location>
        <begin position="72"/>
        <end position="96"/>
    </location>
</feature>
<proteinExistence type="predicted"/>
<dbReference type="AlphaFoldDB" id="A0A917C514"/>
<evidence type="ECO:0000256" key="1">
    <source>
        <dbReference type="SAM" id="MobiDB-lite"/>
    </source>
</evidence>
<evidence type="ECO:0000313" key="3">
    <source>
        <dbReference type="Proteomes" id="UP000606044"/>
    </source>
</evidence>
<protein>
    <submittedName>
        <fullName evidence="2">Uncharacterized protein</fullName>
    </submittedName>
</protein>
<comment type="caution">
    <text evidence="2">The sequence shown here is derived from an EMBL/GenBank/DDBJ whole genome shotgun (WGS) entry which is preliminary data.</text>
</comment>
<accession>A0A917C514</accession>
<gene>
    <name evidence="2" type="ORF">GCM10007301_32870</name>
</gene>
<reference evidence="2" key="2">
    <citation type="submission" date="2020-09" db="EMBL/GenBank/DDBJ databases">
        <authorList>
            <person name="Sun Q."/>
            <person name="Sedlacek I."/>
        </authorList>
    </citation>
    <scope>NUCLEOTIDE SEQUENCE</scope>
    <source>
        <strain evidence="2">CCM 7897</strain>
    </source>
</reference>
<name>A0A917C514_9HYPH</name>
<keyword evidence="3" id="KW-1185">Reference proteome</keyword>
<reference evidence="2" key="1">
    <citation type="journal article" date="2014" name="Int. J. Syst. Evol. Microbiol.">
        <title>Complete genome sequence of Corynebacterium casei LMG S-19264T (=DSM 44701T), isolated from a smear-ripened cheese.</title>
        <authorList>
            <consortium name="US DOE Joint Genome Institute (JGI-PGF)"/>
            <person name="Walter F."/>
            <person name="Albersmeier A."/>
            <person name="Kalinowski J."/>
            <person name="Ruckert C."/>
        </authorList>
    </citation>
    <scope>NUCLEOTIDE SEQUENCE</scope>
    <source>
        <strain evidence="2">CCM 7897</strain>
    </source>
</reference>
<dbReference type="Proteomes" id="UP000606044">
    <property type="component" value="Unassembled WGS sequence"/>
</dbReference>
<organism evidence="2 3">
    <name type="scientific">Azorhizobium oxalatiphilum</name>
    <dbReference type="NCBI Taxonomy" id="980631"/>
    <lineage>
        <taxon>Bacteria</taxon>
        <taxon>Pseudomonadati</taxon>
        <taxon>Pseudomonadota</taxon>
        <taxon>Alphaproteobacteria</taxon>
        <taxon>Hyphomicrobiales</taxon>
        <taxon>Xanthobacteraceae</taxon>
        <taxon>Azorhizobium</taxon>
    </lineage>
</organism>
<dbReference type="EMBL" id="BMCT01000004">
    <property type="protein sequence ID" value="GGF70536.1"/>
    <property type="molecule type" value="Genomic_DNA"/>
</dbReference>
<sequence length="139" mass="14769">MAANGNVVNRRRVRPAVAAVVPAAAAAQATITPADIARIEQTVTDKVMAELRPLLGELAKLTQKPAAVAGADTAAAEGGSGGQMTAEEAEALSGAPEEITRMLQEEASRRMQELQMSLAQRVKSSEARFIRRMRKMKLS</sequence>
<evidence type="ECO:0000313" key="2">
    <source>
        <dbReference type="EMBL" id="GGF70536.1"/>
    </source>
</evidence>